<comment type="similarity">
    <text evidence="1">Belongs to the Nudix hydrolase family.</text>
</comment>
<evidence type="ECO:0000256" key="1">
    <source>
        <dbReference type="ARBA" id="ARBA00005582"/>
    </source>
</evidence>
<name>A0ABW4ILQ0_9ACTN</name>
<evidence type="ECO:0000313" key="5">
    <source>
        <dbReference type="Proteomes" id="UP001597261"/>
    </source>
</evidence>
<dbReference type="InterPro" id="IPR020084">
    <property type="entry name" value="NUDIX_hydrolase_CS"/>
</dbReference>
<dbReference type="SUPFAM" id="SSF55811">
    <property type="entry name" value="Nudix"/>
    <property type="match status" value="1"/>
</dbReference>
<dbReference type="PROSITE" id="PS00893">
    <property type="entry name" value="NUDIX_BOX"/>
    <property type="match status" value="1"/>
</dbReference>
<keyword evidence="5" id="KW-1185">Reference proteome</keyword>
<dbReference type="PANTHER" id="PTHR43736">
    <property type="entry name" value="ADP-RIBOSE PYROPHOSPHATASE"/>
    <property type="match status" value="1"/>
</dbReference>
<evidence type="ECO:0000313" key="4">
    <source>
        <dbReference type="EMBL" id="MFD1657070.1"/>
    </source>
</evidence>
<gene>
    <name evidence="4" type="ORF">ACFSL4_02175</name>
</gene>
<protein>
    <submittedName>
        <fullName evidence="4">NUDIX hydrolase</fullName>
    </submittedName>
</protein>
<dbReference type="CDD" id="cd02883">
    <property type="entry name" value="NUDIX_Hydrolase"/>
    <property type="match status" value="1"/>
</dbReference>
<dbReference type="InterPro" id="IPR015797">
    <property type="entry name" value="NUDIX_hydrolase-like_dom_sf"/>
</dbReference>
<dbReference type="InterPro" id="IPR000086">
    <property type="entry name" value="NUDIX_hydrolase_dom"/>
</dbReference>
<evidence type="ECO:0000256" key="2">
    <source>
        <dbReference type="ARBA" id="ARBA00022801"/>
    </source>
</evidence>
<sequence>MKLDFLPPHALNDGAEHHYCLRCHGEPVEWRTTGGRRHCVCPACGHTADRALVLDPAVRWWTDADGEYWHETAGVFVHDVRGRLLFFDRTAFPFGLTIPAGHVECGEHPGEAAARELREETGIAGERLEHLARVPVPGDGCRRGADAHLWHVYRTADAVDTGLAVHLGPEGTSAVWLTPDEALHHPVPVTYAVRRLLDAYRGAPVSSRATG</sequence>
<dbReference type="Gene3D" id="3.90.79.10">
    <property type="entry name" value="Nucleoside Triphosphate Pyrophosphohydrolase"/>
    <property type="match status" value="1"/>
</dbReference>
<proteinExistence type="inferred from homology"/>
<dbReference type="Proteomes" id="UP001597261">
    <property type="component" value="Unassembled WGS sequence"/>
</dbReference>
<organism evidence="4 5">
    <name type="scientific">Streptomyces caeni</name>
    <dbReference type="NCBI Taxonomy" id="2307231"/>
    <lineage>
        <taxon>Bacteria</taxon>
        <taxon>Bacillati</taxon>
        <taxon>Actinomycetota</taxon>
        <taxon>Actinomycetes</taxon>
        <taxon>Kitasatosporales</taxon>
        <taxon>Streptomycetaceae</taxon>
        <taxon>Streptomyces</taxon>
    </lineage>
</organism>
<evidence type="ECO:0000259" key="3">
    <source>
        <dbReference type="PROSITE" id="PS51462"/>
    </source>
</evidence>
<dbReference type="Pfam" id="PF00293">
    <property type="entry name" value="NUDIX"/>
    <property type="match status" value="1"/>
</dbReference>
<accession>A0ABW4ILQ0</accession>
<dbReference type="EMBL" id="JBHUDX010000004">
    <property type="protein sequence ID" value="MFD1657070.1"/>
    <property type="molecule type" value="Genomic_DNA"/>
</dbReference>
<dbReference type="PROSITE" id="PS51462">
    <property type="entry name" value="NUDIX"/>
    <property type="match status" value="1"/>
</dbReference>
<comment type="caution">
    <text evidence="4">The sequence shown here is derived from an EMBL/GenBank/DDBJ whole genome shotgun (WGS) entry which is preliminary data.</text>
</comment>
<dbReference type="GO" id="GO:0016787">
    <property type="term" value="F:hydrolase activity"/>
    <property type="evidence" value="ECO:0007669"/>
    <property type="project" value="UniProtKB-KW"/>
</dbReference>
<dbReference type="PANTHER" id="PTHR43736:SF1">
    <property type="entry name" value="DIHYDRONEOPTERIN TRIPHOSPHATE DIPHOSPHATASE"/>
    <property type="match status" value="1"/>
</dbReference>
<reference evidence="5" key="1">
    <citation type="journal article" date="2019" name="Int. J. Syst. Evol. Microbiol.">
        <title>The Global Catalogue of Microorganisms (GCM) 10K type strain sequencing project: providing services to taxonomists for standard genome sequencing and annotation.</title>
        <authorList>
            <consortium name="The Broad Institute Genomics Platform"/>
            <consortium name="The Broad Institute Genome Sequencing Center for Infectious Disease"/>
            <person name="Wu L."/>
            <person name="Ma J."/>
        </authorList>
    </citation>
    <scope>NUCLEOTIDE SEQUENCE [LARGE SCALE GENOMIC DNA]</scope>
    <source>
        <strain evidence="5">CGMCC 1.12470</strain>
    </source>
</reference>
<keyword evidence="2 4" id="KW-0378">Hydrolase</keyword>
<dbReference type="RefSeq" id="WP_381077617.1">
    <property type="nucleotide sequence ID" value="NZ_JBHUDX010000004.1"/>
</dbReference>
<feature type="domain" description="Nudix hydrolase" evidence="3">
    <location>
        <begin position="68"/>
        <end position="201"/>
    </location>
</feature>